<sequence>MFEQCWQKIILLLLFCNARKSSSVLVTRTGSATAKHLNFPALFFFRLKNHSLTDVKPVGQLWFDCLFSIVWTRY</sequence>
<protein>
    <submittedName>
        <fullName evidence="2">Putative secreted protein</fullName>
    </submittedName>
</protein>
<feature type="chain" id="PRO_5014895482" evidence="1">
    <location>
        <begin position="24"/>
        <end position="74"/>
    </location>
</feature>
<name>A0A2M4CCY6_9DIPT</name>
<dbReference type="AlphaFoldDB" id="A0A2M4CCY6"/>
<keyword evidence="1" id="KW-0732">Signal</keyword>
<organism evidence="2">
    <name type="scientific">Anopheles marajoara</name>
    <dbReference type="NCBI Taxonomy" id="58244"/>
    <lineage>
        <taxon>Eukaryota</taxon>
        <taxon>Metazoa</taxon>
        <taxon>Ecdysozoa</taxon>
        <taxon>Arthropoda</taxon>
        <taxon>Hexapoda</taxon>
        <taxon>Insecta</taxon>
        <taxon>Pterygota</taxon>
        <taxon>Neoptera</taxon>
        <taxon>Endopterygota</taxon>
        <taxon>Diptera</taxon>
        <taxon>Nematocera</taxon>
        <taxon>Culicoidea</taxon>
        <taxon>Culicidae</taxon>
        <taxon>Anophelinae</taxon>
        <taxon>Anopheles</taxon>
    </lineage>
</organism>
<evidence type="ECO:0000256" key="1">
    <source>
        <dbReference type="SAM" id="SignalP"/>
    </source>
</evidence>
<feature type="signal peptide" evidence="1">
    <location>
        <begin position="1"/>
        <end position="23"/>
    </location>
</feature>
<proteinExistence type="predicted"/>
<accession>A0A2M4CCY6</accession>
<reference evidence="2" key="1">
    <citation type="submission" date="2018-01" db="EMBL/GenBank/DDBJ databases">
        <title>An insight into the sialome of Amazonian anophelines.</title>
        <authorList>
            <person name="Ribeiro J.M."/>
            <person name="Scarpassa V."/>
            <person name="Calvo E."/>
        </authorList>
    </citation>
    <scope>NUCLEOTIDE SEQUENCE</scope>
    <source>
        <tissue evidence="2">Salivary glands</tissue>
    </source>
</reference>
<evidence type="ECO:0000313" key="2">
    <source>
        <dbReference type="EMBL" id="MBW63206.1"/>
    </source>
</evidence>
<dbReference type="EMBL" id="GGFJ01014065">
    <property type="protein sequence ID" value="MBW63206.1"/>
    <property type="molecule type" value="Transcribed_RNA"/>
</dbReference>